<dbReference type="SUPFAM" id="SSF56731">
    <property type="entry name" value="DNA primase core"/>
    <property type="match status" value="1"/>
</dbReference>
<organism evidence="16 17">
    <name type="scientific">Candidatus Schekmanbacteria bacterium GWA2_38_11</name>
    <dbReference type="NCBI Taxonomy" id="1817876"/>
    <lineage>
        <taxon>Bacteria</taxon>
        <taxon>Candidatus Schekmaniibacteriota</taxon>
    </lineage>
</organism>
<accession>A0A1F7RFQ9</accession>
<dbReference type="SMART" id="SM00400">
    <property type="entry name" value="ZnF_CHCC"/>
    <property type="match status" value="1"/>
</dbReference>
<keyword evidence="3 12" id="KW-0808">Transferase</keyword>
<dbReference type="SMART" id="SM00493">
    <property type="entry name" value="TOPRIM"/>
    <property type="match status" value="1"/>
</dbReference>
<dbReference type="SUPFAM" id="SSF57783">
    <property type="entry name" value="Zinc beta-ribbon"/>
    <property type="match status" value="1"/>
</dbReference>
<dbReference type="InterPro" id="IPR037068">
    <property type="entry name" value="DNA_primase_core_N_sf"/>
</dbReference>
<keyword evidence="8 12" id="KW-0862">Zinc</keyword>
<comment type="function">
    <text evidence="12 13">RNA polymerase that catalyzes the synthesis of short RNA molecules used as primers for DNA polymerase during DNA replication.</text>
</comment>
<evidence type="ECO:0000256" key="1">
    <source>
        <dbReference type="ARBA" id="ARBA00022478"/>
    </source>
</evidence>
<keyword evidence="5 12" id="KW-0235">DNA replication</keyword>
<dbReference type="InterPro" id="IPR036977">
    <property type="entry name" value="DNA_primase_Znf_CHC2"/>
</dbReference>
<sequence>MSGFIPEEKVEEIRVASDIYEIISGYMTLNKAGKNYKGLCPFHQEKTPSFVVSTEKQMFHCFGCGQGGNVFSFLMKYENISFPEAVLSLARRYGIQIKLSQGSDGERFVEKKELLYKVNDFAYKSFKKALKETQEGKEASEYLKRREICDDSIETFGIGYSLPDWDSLIKYLEKNKFSKEVLVESGLAVLRENKSGIYDRFRNRIIFPIFHVNGRIIGFGGRNLDNSLPKYINSPETLVYKKGENLYGLHIAKEKIKSEGYCVIMEGYIDVITAHKFGFANSVASLGTALTEKQLRIIKGLTEKIILVYDADKAGINAVLRAWEGVFKTELSGKVVVLPEGEDPDSFLRSKGSEAFKTLIKNSRDIGEYVIDKSIEGYNLNIISDRSQVLTKVLNMLEPVICQMRFADYSFYLAAKLGINEEFLYEAVKYDKKKDITLIPFKEEALKSKLDPLETHLIQLILSSKEMAVMILDKISPDDFEEPLLKKIILEIADFRKEKEDLEPNRILNRLTDEKTTGLVSTLLIREEHWGDIEKAASDCIKKMQKRRIQKMLSIIENELKSAQIKGNESVLNELLEKKYKLYVSLKDTKILEN</sequence>
<dbReference type="InterPro" id="IPR050219">
    <property type="entry name" value="DnaG_primase"/>
</dbReference>
<proteinExistence type="inferred from homology"/>
<protein>
    <recommendedName>
        <fullName evidence="12 13">DNA primase</fullName>
        <ecNumber evidence="12">2.7.7.101</ecNumber>
    </recommendedName>
</protein>
<keyword evidence="9" id="KW-0460">Magnesium</keyword>
<evidence type="ECO:0000256" key="12">
    <source>
        <dbReference type="HAMAP-Rule" id="MF_00974"/>
    </source>
</evidence>
<evidence type="ECO:0000256" key="5">
    <source>
        <dbReference type="ARBA" id="ARBA00022705"/>
    </source>
</evidence>
<dbReference type="GO" id="GO:0008270">
    <property type="term" value="F:zinc ion binding"/>
    <property type="evidence" value="ECO:0007669"/>
    <property type="project" value="UniProtKB-UniRule"/>
</dbReference>
<dbReference type="FunFam" id="3.90.580.10:FF:000001">
    <property type="entry name" value="DNA primase"/>
    <property type="match status" value="1"/>
</dbReference>
<comment type="catalytic activity">
    <reaction evidence="12">
        <text>ssDNA + n NTP = ssDNA/pppN(pN)n-1 hybrid + (n-1) diphosphate.</text>
        <dbReference type="EC" id="2.7.7.101"/>
    </reaction>
</comment>
<evidence type="ECO:0000313" key="16">
    <source>
        <dbReference type="EMBL" id="OGL40271.1"/>
    </source>
</evidence>
<evidence type="ECO:0000256" key="6">
    <source>
        <dbReference type="ARBA" id="ARBA00022723"/>
    </source>
</evidence>
<name>A0A1F7RFQ9_9BACT</name>
<dbReference type="Gene3D" id="3.90.580.10">
    <property type="entry name" value="Zinc finger, CHC2-type domain"/>
    <property type="match status" value="1"/>
</dbReference>
<dbReference type="Pfam" id="PF01807">
    <property type="entry name" value="Zn_ribbon_DnaG"/>
    <property type="match status" value="1"/>
</dbReference>
<evidence type="ECO:0000256" key="13">
    <source>
        <dbReference type="PIRNR" id="PIRNR002811"/>
    </source>
</evidence>
<evidence type="ECO:0000256" key="3">
    <source>
        <dbReference type="ARBA" id="ARBA00022679"/>
    </source>
</evidence>
<dbReference type="EC" id="2.7.7.101" evidence="12"/>
<comment type="similarity">
    <text evidence="12 13">Belongs to the DnaG primase family.</text>
</comment>
<evidence type="ECO:0000256" key="7">
    <source>
        <dbReference type="ARBA" id="ARBA00022771"/>
    </source>
</evidence>
<comment type="caution">
    <text evidence="16">The sequence shown here is derived from an EMBL/GenBank/DDBJ whole genome shotgun (WGS) entry which is preliminary data.</text>
</comment>
<evidence type="ECO:0000313" key="17">
    <source>
        <dbReference type="Proteomes" id="UP000178526"/>
    </source>
</evidence>
<dbReference type="Pfam" id="PF08275">
    <property type="entry name" value="DNAG_N"/>
    <property type="match status" value="1"/>
</dbReference>
<keyword evidence="2 12" id="KW-0639">Primosome</keyword>
<dbReference type="GO" id="GO:0003899">
    <property type="term" value="F:DNA-directed RNA polymerase activity"/>
    <property type="evidence" value="ECO:0007669"/>
    <property type="project" value="UniProtKB-UniRule"/>
</dbReference>
<dbReference type="Proteomes" id="UP000178526">
    <property type="component" value="Unassembled WGS sequence"/>
</dbReference>
<dbReference type="CDD" id="cd03364">
    <property type="entry name" value="TOPRIM_DnaG_primases"/>
    <property type="match status" value="1"/>
</dbReference>
<comment type="subunit">
    <text evidence="12">Monomer. Interacts with DnaB.</text>
</comment>
<dbReference type="InterPro" id="IPR006171">
    <property type="entry name" value="TOPRIM_dom"/>
</dbReference>
<dbReference type="GO" id="GO:0000428">
    <property type="term" value="C:DNA-directed RNA polymerase complex"/>
    <property type="evidence" value="ECO:0007669"/>
    <property type="project" value="UniProtKB-KW"/>
</dbReference>
<dbReference type="PANTHER" id="PTHR30313">
    <property type="entry name" value="DNA PRIMASE"/>
    <property type="match status" value="1"/>
</dbReference>
<dbReference type="InterPro" id="IPR016136">
    <property type="entry name" value="DNA_helicase_N/primase_C"/>
</dbReference>
<dbReference type="Gene3D" id="3.90.980.10">
    <property type="entry name" value="DNA primase, catalytic core, N-terminal domain"/>
    <property type="match status" value="1"/>
</dbReference>
<dbReference type="InterPro" id="IPR002694">
    <property type="entry name" value="Znf_CHC2"/>
</dbReference>
<comment type="cofactor">
    <cofactor evidence="12 13 14">
        <name>Zn(2+)</name>
        <dbReference type="ChEBI" id="CHEBI:29105"/>
    </cofactor>
    <text evidence="12 13 14">Binds 1 zinc ion per monomer.</text>
</comment>
<evidence type="ECO:0000256" key="2">
    <source>
        <dbReference type="ARBA" id="ARBA00022515"/>
    </source>
</evidence>
<dbReference type="GO" id="GO:0003677">
    <property type="term" value="F:DNA binding"/>
    <property type="evidence" value="ECO:0007669"/>
    <property type="project" value="UniProtKB-KW"/>
</dbReference>
<dbReference type="AlphaFoldDB" id="A0A1F7RFQ9"/>
<reference evidence="16 17" key="1">
    <citation type="journal article" date="2016" name="Nat. Commun.">
        <title>Thousands of microbial genomes shed light on interconnected biogeochemical processes in an aquifer system.</title>
        <authorList>
            <person name="Anantharaman K."/>
            <person name="Brown C.T."/>
            <person name="Hug L.A."/>
            <person name="Sharon I."/>
            <person name="Castelle C.J."/>
            <person name="Probst A.J."/>
            <person name="Thomas B.C."/>
            <person name="Singh A."/>
            <person name="Wilkins M.J."/>
            <person name="Karaoz U."/>
            <person name="Brodie E.L."/>
            <person name="Williams K.H."/>
            <person name="Hubbard S.S."/>
            <person name="Banfield J.F."/>
        </authorList>
    </citation>
    <scope>NUCLEOTIDE SEQUENCE [LARGE SCALE GENOMIC DNA]</scope>
</reference>
<evidence type="ECO:0000256" key="14">
    <source>
        <dbReference type="PIRSR" id="PIRSR002811-1"/>
    </source>
</evidence>
<keyword evidence="6 12" id="KW-0479">Metal-binding</keyword>
<dbReference type="InterPro" id="IPR006295">
    <property type="entry name" value="DNA_primase_DnaG"/>
</dbReference>
<keyword evidence="4 12" id="KW-0548">Nucleotidyltransferase</keyword>
<keyword evidence="11 12" id="KW-0804">Transcription</keyword>
<keyword evidence="1 12" id="KW-0240">DNA-directed RNA polymerase</keyword>
<evidence type="ECO:0000256" key="4">
    <source>
        <dbReference type="ARBA" id="ARBA00022695"/>
    </source>
</evidence>
<dbReference type="InterPro" id="IPR013264">
    <property type="entry name" value="DNAG_N"/>
</dbReference>
<gene>
    <name evidence="12" type="primary">dnaG</name>
    <name evidence="16" type="ORF">A2042_02410</name>
</gene>
<dbReference type="Gene3D" id="1.10.860.10">
    <property type="entry name" value="DNAb Helicase, Chain A"/>
    <property type="match status" value="1"/>
</dbReference>
<dbReference type="PROSITE" id="PS50880">
    <property type="entry name" value="TOPRIM"/>
    <property type="match status" value="1"/>
</dbReference>
<dbReference type="EMBL" id="MGDB01000103">
    <property type="protein sequence ID" value="OGL40271.1"/>
    <property type="molecule type" value="Genomic_DNA"/>
</dbReference>
<dbReference type="FunFam" id="3.90.980.10:FF:000001">
    <property type="entry name" value="DNA primase"/>
    <property type="match status" value="1"/>
</dbReference>
<dbReference type="Gene3D" id="3.40.1360.10">
    <property type="match status" value="1"/>
</dbReference>
<keyword evidence="10 12" id="KW-0238">DNA-binding</keyword>
<comment type="domain">
    <text evidence="12">Contains an N-terminal zinc-binding domain, a central core domain that contains the primase activity, and a C-terminal DnaB-binding domain.</text>
</comment>
<evidence type="ECO:0000256" key="10">
    <source>
        <dbReference type="ARBA" id="ARBA00023125"/>
    </source>
</evidence>
<dbReference type="FunFam" id="3.40.1360.10:FF:000002">
    <property type="entry name" value="DNA primase"/>
    <property type="match status" value="1"/>
</dbReference>
<dbReference type="GO" id="GO:0005737">
    <property type="term" value="C:cytoplasm"/>
    <property type="evidence" value="ECO:0007669"/>
    <property type="project" value="TreeGrafter"/>
</dbReference>
<dbReference type="PIRSF" id="PIRSF002811">
    <property type="entry name" value="DnaG"/>
    <property type="match status" value="1"/>
</dbReference>
<evidence type="ECO:0000259" key="15">
    <source>
        <dbReference type="PROSITE" id="PS50880"/>
    </source>
</evidence>
<evidence type="ECO:0000256" key="11">
    <source>
        <dbReference type="ARBA" id="ARBA00023163"/>
    </source>
</evidence>
<dbReference type="GO" id="GO:0006269">
    <property type="term" value="P:DNA replication, synthesis of primer"/>
    <property type="evidence" value="ECO:0007669"/>
    <property type="project" value="UniProtKB-UniRule"/>
</dbReference>
<dbReference type="GO" id="GO:1990077">
    <property type="term" value="C:primosome complex"/>
    <property type="evidence" value="ECO:0007669"/>
    <property type="project" value="UniProtKB-KW"/>
</dbReference>
<dbReference type="HAMAP" id="MF_00974">
    <property type="entry name" value="DNA_primase_DnaG"/>
    <property type="match status" value="1"/>
</dbReference>
<dbReference type="InterPro" id="IPR030846">
    <property type="entry name" value="DnaG_bac"/>
</dbReference>
<evidence type="ECO:0000256" key="9">
    <source>
        <dbReference type="ARBA" id="ARBA00022842"/>
    </source>
</evidence>
<evidence type="ECO:0000256" key="8">
    <source>
        <dbReference type="ARBA" id="ARBA00022833"/>
    </source>
</evidence>
<feature type="zinc finger region" description="CHC2-type" evidence="12 14">
    <location>
        <begin position="40"/>
        <end position="64"/>
    </location>
</feature>
<feature type="domain" description="Toprim" evidence="15">
    <location>
        <begin position="260"/>
        <end position="343"/>
    </location>
</feature>
<dbReference type="PANTHER" id="PTHR30313:SF2">
    <property type="entry name" value="DNA PRIMASE"/>
    <property type="match status" value="1"/>
</dbReference>
<keyword evidence="7 12" id="KW-0863">Zinc-finger</keyword>
<dbReference type="NCBIfam" id="TIGR01391">
    <property type="entry name" value="dnaG"/>
    <property type="match status" value="1"/>
</dbReference>
<dbReference type="Pfam" id="PF13155">
    <property type="entry name" value="Toprim_2"/>
    <property type="match status" value="1"/>
</dbReference>
<dbReference type="InterPro" id="IPR034151">
    <property type="entry name" value="TOPRIM_DnaG_bac"/>
</dbReference>